<dbReference type="PANTHER" id="PTHR30383">
    <property type="entry name" value="THIOESTERASE 1/PROTEASE 1/LYSOPHOSPHOLIPASE L1"/>
    <property type="match status" value="1"/>
</dbReference>
<dbReference type="InterPro" id="IPR036514">
    <property type="entry name" value="SGNH_hydro_sf"/>
</dbReference>
<dbReference type="SUPFAM" id="SSF52266">
    <property type="entry name" value="SGNH hydrolase"/>
    <property type="match status" value="1"/>
</dbReference>
<dbReference type="InterPro" id="IPR051532">
    <property type="entry name" value="Ester_Hydrolysis_Enzymes"/>
</dbReference>
<dbReference type="Pfam" id="PF13472">
    <property type="entry name" value="Lipase_GDSL_2"/>
    <property type="match status" value="1"/>
</dbReference>
<reference evidence="2 3" key="1">
    <citation type="submission" date="2024-01" db="EMBL/GenBank/DDBJ databases">
        <authorList>
            <person name="Allen C."/>
            <person name="Tagirdzhanova G."/>
        </authorList>
    </citation>
    <scope>NUCLEOTIDE SEQUENCE [LARGE SCALE GENOMIC DNA]</scope>
</reference>
<keyword evidence="3" id="KW-1185">Reference proteome</keyword>
<gene>
    <name evidence="2" type="ORF">SBRCBS47491_001717</name>
</gene>
<organism evidence="2 3">
    <name type="scientific">Sporothrix bragantina</name>
    <dbReference type="NCBI Taxonomy" id="671064"/>
    <lineage>
        <taxon>Eukaryota</taxon>
        <taxon>Fungi</taxon>
        <taxon>Dikarya</taxon>
        <taxon>Ascomycota</taxon>
        <taxon>Pezizomycotina</taxon>
        <taxon>Sordariomycetes</taxon>
        <taxon>Sordariomycetidae</taxon>
        <taxon>Ophiostomatales</taxon>
        <taxon>Ophiostomataceae</taxon>
        <taxon>Sporothrix</taxon>
    </lineage>
</organism>
<name>A0ABP0B104_9PEZI</name>
<comment type="caution">
    <text evidence="2">The sequence shown here is derived from an EMBL/GenBank/DDBJ whole genome shotgun (WGS) entry which is preliminary data.</text>
</comment>
<dbReference type="PANTHER" id="PTHR30383:SF31">
    <property type="entry name" value="SGNH HYDROLASE-TYPE ESTERASE DOMAIN-CONTAINING PROTEIN-RELATED"/>
    <property type="match status" value="1"/>
</dbReference>
<dbReference type="Gene3D" id="3.40.50.1110">
    <property type="entry name" value="SGNH hydrolase"/>
    <property type="match status" value="1"/>
</dbReference>
<evidence type="ECO:0000313" key="3">
    <source>
        <dbReference type="Proteomes" id="UP001642406"/>
    </source>
</evidence>
<dbReference type="EMBL" id="CAWUHC010000009">
    <property type="protein sequence ID" value="CAK7213188.1"/>
    <property type="molecule type" value="Genomic_DNA"/>
</dbReference>
<evidence type="ECO:0000259" key="1">
    <source>
        <dbReference type="Pfam" id="PF13472"/>
    </source>
</evidence>
<accession>A0ABP0B104</accession>
<sequence length="260" mass="28746">MSLPTTSRFVSTATWASASAVAKRAKAPPIPSLVRPNASRRFMAQIAKPPLRLMPLGGSVTYGSESSNGNGYRKALRDKLFNGGYQVEMVGSRKAGSMENNANEGWRGYRIDQIHNRATKSVPRLRPNLFTINAGSNDCLQDFELGLIEKRMSDLLEYLWSASPRATVILSTLVVNEEASAELRVQRVNEHLRRLAQQRITEKKRIVLAEMHGTDGPQVSDLADGTHPGDAGYEKMAEIWYSSIEEAAAHGFLQHPEPLD</sequence>
<protein>
    <recommendedName>
        <fullName evidence="1">SGNH hydrolase-type esterase domain-containing protein</fullName>
    </recommendedName>
</protein>
<feature type="domain" description="SGNH hydrolase-type esterase" evidence="1">
    <location>
        <begin position="56"/>
        <end position="234"/>
    </location>
</feature>
<evidence type="ECO:0000313" key="2">
    <source>
        <dbReference type="EMBL" id="CAK7213188.1"/>
    </source>
</evidence>
<dbReference type="Proteomes" id="UP001642406">
    <property type="component" value="Unassembled WGS sequence"/>
</dbReference>
<proteinExistence type="predicted"/>
<dbReference type="InterPro" id="IPR013830">
    <property type="entry name" value="SGNH_hydro"/>
</dbReference>
<dbReference type="CDD" id="cd01833">
    <property type="entry name" value="XynB_like"/>
    <property type="match status" value="1"/>
</dbReference>